<dbReference type="InterPro" id="IPR027417">
    <property type="entry name" value="P-loop_NTPase"/>
</dbReference>
<keyword evidence="2 4" id="KW-0067">ATP-binding</keyword>
<organism evidence="4 5">
    <name type="scientific">Anatilimnocola aggregata</name>
    <dbReference type="NCBI Taxonomy" id="2528021"/>
    <lineage>
        <taxon>Bacteria</taxon>
        <taxon>Pseudomonadati</taxon>
        <taxon>Planctomycetota</taxon>
        <taxon>Planctomycetia</taxon>
        <taxon>Pirellulales</taxon>
        <taxon>Pirellulaceae</taxon>
        <taxon>Anatilimnocola</taxon>
    </lineage>
</organism>
<dbReference type="SMART" id="SM00382">
    <property type="entry name" value="AAA"/>
    <property type="match status" value="1"/>
</dbReference>
<dbReference type="RefSeq" id="WP_145095465.1">
    <property type="nucleotide sequence ID" value="NZ_CP036274.1"/>
</dbReference>
<evidence type="ECO:0000313" key="4">
    <source>
        <dbReference type="EMBL" id="QDU30275.1"/>
    </source>
</evidence>
<accession>A0A517YJ93</accession>
<dbReference type="PANTHER" id="PTHR43514:SF4">
    <property type="entry name" value="ABC TRANSPORTER I FAMILY MEMBER 10"/>
    <property type="match status" value="1"/>
</dbReference>
<dbReference type="KEGG" id="aagg:ETAA8_53940"/>
<evidence type="ECO:0000256" key="2">
    <source>
        <dbReference type="ARBA" id="ARBA00022840"/>
    </source>
</evidence>
<sequence>MSVLSFNCRFVYPSGFTLNQEFEIGSGITALAGPSGSGKTTILHLIAGILRPLAGQIVVGDKTLFDSSLRINVPLNRRRVGLVFQDYQLFPHLTVAGNLRYGASRTVSPVTDLSALIATLELDSLLNRYPASLSGGQRQRVAIGRAIASNPLLLLMDEPISALDPALKAKVIEYLATTLKRFPIPTLVVTHDLNSVASVCTEIISLPS</sequence>
<dbReference type="EMBL" id="CP036274">
    <property type="protein sequence ID" value="QDU30275.1"/>
    <property type="molecule type" value="Genomic_DNA"/>
</dbReference>
<dbReference type="OrthoDB" id="9790614at2"/>
<gene>
    <name evidence="4" type="primary">cysA_3</name>
    <name evidence="4" type="ORF">ETAA8_53940</name>
</gene>
<evidence type="ECO:0000313" key="5">
    <source>
        <dbReference type="Proteomes" id="UP000315017"/>
    </source>
</evidence>
<evidence type="ECO:0000256" key="1">
    <source>
        <dbReference type="ARBA" id="ARBA00022741"/>
    </source>
</evidence>
<dbReference type="InterPro" id="IPR017871">
    <property type="entry name" value="ABC_transporter-like_CS"/>
</dbReference>
<dbReference type="Pfam" id="PF00005">
    <property type="entry name" value="ABC_tran"/>
    <property type="match status" value="1"/>
</dbReference>
<keyword evidence="5" id="KW-1185">Reference proteome</keyword>
<reference evidence="4 5" key="1">
    <citation type="submission" date="2019-02" db="EMBL/GenBank/DDBJ databases">
        <title>Deep-cultivation of Planctomycetes and their phenomic and genomic characterization uncovers novel biology.</title>
        <authorList>
            <person name="Wiegand S."/>
            <person name="Jogler M."/>
            <person name="Boedeker C."/>
            <person name="Pinto D."/>
            <person name="Vollmers J."/>
            <person name="Rivas-Marin E."/>
            <person name="Kohn T."/>
            <person name="Peeters S.H."/>
            <person name="Heuer A."/>
            <person name="Rast P."/>
            <person name="Oberbeckmann S."/>
            <person name="Bunk B."/>
            <person name="Jeske O."/>
            <person name="Meyerdierks A."/>
            <person name="Storesund J.E."/>
            <person name="Kallscheuer N."/>
            <person name="Luecker S."/>
            <person name="Lage O.M."/>
            <person name="Pohl T."/>
            <person name="Merkel B.J."/>
            <person name="Hornburger P."/>
            <person name="Mueller R.-W."/>
            <person name="Bruemmer F."/>
            <person name="Labrenz M."/>
            <person name="Spormann A.M."/>
            <person name="Op den Camp H."/>
            <person name="Overmann J."/>
            <person name="Amann R."/>
            <person name="Jetten M.S.M."/>
            <person name="Mascher T."/>
            <person name="Medema M.H."/>
            <person name="Devos D.P."/>
            <person name="Kaster A.-K."/>
            <person name="Ovreas L."/>
            <person name="Rohde M."/>
            <person name="Galperin M.Y."/>
            <person name="Jogler C."/>
        </authorList>
    </citation>
    <scope>NUCLEOTIDE SEQUENCE [LARGE SCALE GENOMIC DNA]</scope>
    <source>
        <strain evidence="4 5">ETA_A8</strain>
    </source>
</reference>
<dbReference type="GO" id="GO:0016887">
    <property type="term" value="F:ATP hydrolysis activity"/>
    <property type="evidence" value="ECO:0007669"/>
    <property type="project" value="InterPro"/>
</dbReference>
<dbReference type="InterPro" id="IPR050334">
    <property type="entry name" value="Molybdenum_import_ModC"/>
</dbReference>
<dbReference type="GO" id="GO:0005524">
    <property type="term" value="F:ATP binding"/>
    <property type="evidence" value="ECO:0007669"/>
    <property type="project" value="UniProtKB-KW"/>
</dbReference>
<name>A0A517YJ93_9BACT</name>
<feature type="domain" description="ABC transporter" evidence="3">
    <location>
        <begin position="1"/>
        <end position="208"/>
    </location>
</feature>
<evidence type="ECO:0000259" key="3">
    <source>
        <dbReference type="PROSITE" id="PS50893"/>
    </source>
</evidence>
<dbReference type="Proteomes" id="UP000315017">
    <property type="component" value="Chromosome"/>
</dbReference>
<proteinExistence type="predicted"/>
<dbReference type="PROSITE" id="PS50893">
    <property type="entry name" value="ABC_TRANSPORTER_2"/>
    <property type="match status" value="1"/>
</dbReference>
<protein>
    <submittedName>
        <fullName evidence="4">Sulfate/thiosulfate import ATP-binding protein CysA</fullName>
    </submittedName>
</protein>
<dbReference type="AlphaFoldDB" id="A0A517YJ93"/>
<dbReference type="PROSITE" id="PS00211">
    <property type="entry name" value="ABC_TRANSPORTER_1"/>
    <property type="match status" value="1"/>
</dbReference>
<dbReference type="PANTHER" id="PTHR43514">
    <property type="entry name" value="ABC TRANSPORTER I FAMILY MEMBER 10"/>
    <property type="match status" value="1"/>
</dbReference>
<dbReference type="InterPro" id="IPR003593">
    <property type="entry name" value="AAA+_ATPase"/>
</dbReference>
<dbReference type="InterPro" id="IPR003439">
    <property type="entry name" value="ABC_transporter-like_ATP-bd"/>
</dbReference>
<dbReference type="SUPFAM" id="SSF52540">
    <property type="entry name" value="P-loop containing nucleoside triphosphate hydrolases"/>
    <property type="match status" value="1"/>
</dbReference>
<keyword evidence="1" id="KW-0547">Nucleotide-binding</keyword>
<dbReference type="Gene3D" id="3.40.50.300">
    <property type="entry name" value="P-loop containing nucleotide triphosphate hydrolases"/>
    <property type="match status" value="1"/>
</dbReference>